<reference evidence="2" key="1">
    <citation type="submission" date="2016-10" db="EMBL/GenBank/DDBJ databases">
        <authorList>
            <person name="Varghese N."/>
            <person name="Submissions S."/>
        </authorList>
    </citation>
    <scope>NUCLEOTIDE SEQUENCE [LARGE SCALE GENOMIC DNA]</scope>
    <source>
        <strain evidence="2">LP51</strain>
    </source>
</reference>
<organism evidence="1 2">
    <name type="scientific">Pontibacter chinhatensis</name>
    <dbReference type="NCBI Taxonomy" id="1436961"/>
    <lineage>
        <taxon>Bacteria</taxon>
        <taxon>Pseudomonadati</taxon>
        <taxon>Bacteroidota</taxon>
        <taxon>Cytophagia</taxon>
        <taxon>Cytophagales</taxon>
        <taxon>Hymenobacteraceae</taxon>
        <taxon>Pontibacter</taxon>
    </lineage>
</organism>
<name>A0A1I2S0J0_9BACT</name>
<accession>A0A1I2S0J0</accession>
<dbReference type="STRING" id="1436961.SAMN05421739_102513"/>
<dbReference type="SUPFAM" id="SSF52833">
    <property type="entry name" value="Thioredoxin-like"/>
    <property type="match status" value="1"/>
</dbReference>
<evidence type="ECO:0000313" key="2">
    <source>
        <dbReference type="Proteomes" id="UP000198724"/>
    </source>
</evidence>
<sequence length="220" mass="25057">MTANTTEQSVITPAHLAKAINYTQYRDLIDRLLAENKTTGTNHSEAMIAYTRMNAQRMRRVEKTVLLEDELVQVMLSVQTPMTWVILTEAWCGDAAQSLPAIVKIADASPLVDVKLLLRDENLDVMDAYLTNGGRSIPKLIAFRTDTMEELGTWGPRPEPAQVLYQEMKEQNLPFNEFAEKLHGWYAKDKSRTLQKEFIELIRTWAKLTAPEDVNVDRCS</sequence>
<gene>
    <name evidence="1" type="ORF">SAMN05421739_102513</name>
</gene>
<dbReference type="RefSeq" id="WP_092100337.1">
    <property type="nucleotide sequence ID" value="NZ_FOOT01000002.1"/>
</dbReference>
<dbReference type="EMBL" id="FOOT01000002">
    <property type="protein sequence ID" value="SFG43521.1"/>
    <property type="molecule type" value="Genomic_DNA"/>
</dbReference>
<dbReference type="OrthoDB" id="6120799at2"/>
<dbReference type="InterPro" id="IPR036249">
    <property type="entry name" value="Thioredoxin-like_sf"/>
</dbReference>
<keyword evidence="2" id="KW-1185">Reference proteome</keyword>
<dbReference type="Proteomes" id="UP000198724">
    <property type="component" value="Unassembled WGS sequence"/>
</dbReference>
<dbReference type="Pfam" id="PF14595">
    <property type="entry name" value="Thioredoxin_9"/>
    <property type="match status" value="1"/>
</dbReference>
<protein>
    <submittedName>
        <fullName evidence="1">Thioredoxin</fullName>
    </submittedName>
</protein>
<dbReference type="AlphaFoldDB" id="A0A1I2S0J0"/>
<evidence type="ECO:0000313" key="1">
    <source>
        <dbReference type="EMBL" id="SFG43521.1"/>
    </source>
</evidence>
<dbReference type="Gene3D" id="3.40.30.10">
    <property type="entry name" value="Glutaredoxin"/>
    <property type="match status" value="1"/>
</dbReference>
<proteinExistence type="predicted"/>